<name>Q1Q1X0_KUEST</name>
<dbReference type="Proteomes" id="UP000501926">
    <property type="component" value="Chromosome"/>
</dbReference>
<dbReference type="GO" id="GO:0016757">
    <property type="term" value="F:glycosyltransferase activity"/>
    <property type="evidence" value="ECO:0007669"/>
    <property type="project" value="UniProtKB-KW"/>
</dbReference>
<dbReference type="EC" id="2.4.-.-" evidence="7"/>
<dbReference type="CDD" id="cd02525">
    <property type="entry name" value="Succinoglycan_BP_ExoA"/>
    <property type="match status" value="1"/>
</dbReference>
<feature type="domain" description="Glycosyltransferase 2-like" evidence="5">
    <location>
        <begin position="17"/>
        <end position="196"/>
    </location>
</feature>
<evidence type="ECO:0000256" key="2">
    <source>
        <dbReference type="ARBA" id="ARBA00022676"/>
    </source>
</evidence>
<evidence type="ECO:0000313" key="8">
    <source>
        <dbReference type="Proteomes" id="UP000501926"/>
    </source>
</evidence>
<sequence>MNTHLSDNTIFDNAFVTIIMPIRNEASFINRSLGSVLAQDYPHNLVEVIIVDGMSDDGTMEIVQSIINNYSQTKDNNVPSPIHSPITLIDNPSRIVPTGLNSAIRHARGDIIIRVDGHAIIDTDYVQQCVKVLKDTGAECVGGPMVTVGETWLACVISLAQSSFFGVGGVAFRTGRRQGCYVDTVAFGAYRRNVFNRIGGFDEELVRNQDDEFNFRLTQSGGKIRMDPSIRSVYYSRSSLRGLWKQYFQYGFYKVRVIQKRGAVPSWRHLIPAVFVLSLFLTIFMALFTFKPLWGIVVIGPYTGANLIACLWVGRRNLRVLTILPVAFLILHLSYGLGFLWGIWYWRRRRVG</sequence>
<keyword evidence="3 7" id="KW-0808">Transferase</keyword>
<protein>
    <submittedName>
        <fullName evidence="7">Putative succinoglycan biosynthesis protein ExoA</fullName>
        <ecNumber evidence="7">2.4.-.-</ecNumber>
    </submittedName>
</protein>
<reference evidence="7 8" key="3">
    <citation type="submission" date="2020-02" db="EMBL/GenBank/DDBJ databases">
        <title>Newly sequenced genome of strain CSTR1 showed variability in Candidatus Kuenenia stuttgartiensis genomes.</title>
        <authorList>
            <person name="Ding C."/>
            <person name="Adrian L."/>
        </authorList>
    </citation>
    <scope>NUCLEOTIDE SEQUENCE [LARGE SCALE GENOMIC DNA]</scope>
    <source>
        <strain evidence="7 8">CSTR1</strain>
    </source>
</reference>
<evidence type="ECO:0000256" key="4">
    <source>
        <dbReference type="SAM" id="Phobius"/>
    </source>
</evidence>
<comment type="similarity">
    <text evidence="1">Belongs to the glycosyltransferase 2 family.</text>
</comment>
<dbReference type="PANTHER" id="PTHR43630:SF1">
    <property type="entry name" value="POLY-BETA-1,6-N-ACETYL-D-GLUCOSAMINE SYNTHASE"/>
    <property type="match status" value="1"/>
</dbReference>
<dbReference type="Gene3D" id="3.90.550.10">
    <property type="entry name" value="Spore Coat Polysaccharide Biosynthesis Protein SpsA, Chain A"/>
    <property type="match status" value="1"/>
</dbReference>
<keyword evidence="2 7" id="KW-0328">Glycosyltransferase</keyword>
<dbReference type="SUPFAM" id="SSF53448">
    <property type="entry name" value="Nucleotide-diphospho-sugar transferases"/>
    <property type="match status" value="1"/>
</dbReference>
<dbReference type="AlphaFoldDB" id="Q1Q1X0"/>
<dbReference type="Pfam" id="PF00535">
    <property type="entry name" value="Glycos_transf_2"/>
    <property type="match status" value="1"/>
</dbReference>
<evidence type="ECO:0000256" key="1">
    <source>
        <dbReference type="ARBA" id="ARBA00006739"/>
    </source>
</evidence>
<organism evidence="6">
    <name type="scientific">Kuenenia stuttgartiensis</name>
    <dbReference type="NCBI Taxonomy" id="174633"/>
    <lineage>
        <taxon>Bacteria</taxon>
        <taxon>Pseudomonadati</taxon>
        <taxon>Planctomycetota</taxon>
        <taxon>Candidatus Brocadiia</taxon>
        <taxon>Candidatus Brocadiales</taxon>
        <taxon>Candidatus Brocadiaceae</taxon>
        <taxon>Candidatus Kuenenia</taxon>
    </lineage>
</organism>
<keyword evidence="4" id="KW-0812">Transmembrane</keyword>
<evidence type="ECO:0000259" key="5">
    <source>
        <dbReference type="Pfam" id="PF00535"/>
    </source>
</evidence>
<keyword evidence="4" id="KW-1133">Transmembrane helix</keyword>
<evidence type="ECO:0000313" key="7">
    <source>
        <dbReference type="EMBL" id="QII11039.1"/>
    </source>
</evidence>
<reference evidence="6" key="1">
    <citation type="journal article" date="2006" name="Nature">
        <title>Deciphering the evolution and metabolism of an anammox bacterium from a community genome.</title>
        <authorList>
            <person name="Strous M."/>
            <person name="Pelletier E."/>
            <person name="Mangenot S."/>
            <person name="Rattei T."/>
            <person name="Lehner A."/>
            <person name="Taylor M.W."/>
            <person name="Horn M."/>
            <person name="Daims H."/>
            <person name="Bartol-Mavel D."/>
            <person name="Wincker P."/>
            <person name="Barbe V."/>
            <person name="Fonknechten N."/>
            <person name="Vallenet D."/>
            <person name="Segurens B."/>
            <person name="Schenowitz-Truong C."/>
            <person name="Medigue C."/>
            <person name="Collingro A."/>
            <person name="Snel B."/>
            <person name="Dutilh B.E."/>
            <person name="OpDenCamp H.J.M."/>
            <person name="vanDerDrift C."/>
            <person name="Cirpus I."/>
            <person name="vanDePas-Schoonen K.T."/>
            <person name="Harhangi H.R."/>
            <person name="vanNiftrik L."/>
            <person name="Schmid M."/>
            <person name="Keltjens J."/>
            <person name="vanDeVossenberg J."/>
            <person name="Kartal B."/>
            <person name="Meier H."/>
            <person name="Frishman D."/>
            <person name="Huynen M.A."/>
            <person name="Mewes H."/>
            <person name="Weissenbach J."/>
            <person name="Jetten M.S.M."/>
            <person name="Wagner M."/>
            <person name="LePaslier D."/>
        </authorList>
    </citation>
    <scope>NUCLEOTIDE SEQUENCE</scope>
</reference>
<keyword evidence="4" id="KW-0472">Membrane</keyword>
<dbReference type="EMBL" id="CT573071">
    <property type="protein sequence ID" value="CAJ74006.1"/>
    <property type="molecule type" value="Genomic_DNA"/>
</dbReference>
<evidence type="ECO:0000313" key="6">
    <source>
        <dbReference type="EMBL" id="CAJ74006.1"/>
    </source>
</evidence>
<dbReference type="InterPro" id="IPR001173">
    <property type="entry name" value="Glyco_trans_2-like"/>
</dbReference>
<dbReference type="RefSeq" id="WP_169703789.1">
    <property type="nucleotide sequence ID" value="NZ_OCTL01000095.1"/>
</dbReference>
<dbReference type="EMBL" id="CP049055">
    <property type="protein sequence ID" value="QII11039.1"/>
    <property type="molecule type" value="Genomic_DNA"/>
</dbReference>
<gene>
    <name evidence="7" type="ORF">KsCSTR_16600</name>
    <name evidence="6" type="ORF">kuste3247</name>
</gene>
<dbReference type="CAZy" id="GT2">
    <property type="family name" value="Glycosyltransferase Family 2"/>
</dbReference>
<dbReference type="PANTHER" id="PTHR43630">
    <property type="entry name" value="POLY-BETA-1,6-N-ACETYL-D-GLUCOSAMINE SYNTHASE"/>
    <property type="match status" value="1"/>
</dbReference>
<accession>Q1Q1X0</accession>
<proteinExistence type="inferred from homology"/>
<reference evidence="6" key="2">
    <citation type="submission" date="2006-01" db="EMBL/GenBank/DDBJ databases">
        <authorList>
            <person name="Genoscope"/>
        </authorList>
    </citation>
    <scope>NUCLEOTIDE SEQUENCE</scope>
</reference>
<feature type="transmembrane region" description="Helical" evidence="4">
    <location>
        <begin position="270"/>
        <end position="288"/>
    </location>
</feature>
<dbReference type="InterPro" id="IPR029044">
    <property type="entry name" value="Nucleotide-diphossugar_trans"/>
</dbReference>
<feature type="transmembrane region" description="Helical" evidence="4">
    <location>
        <begin position="326"/>
        <end position="346"/>
    </location>
</feature>
<feature type="transmembrane region" description="Helical" evidence="4">
    <location>
        <begin position="294"/>
        <end position="314"/>
    </location>
</feature>
<evidence type="ECO:0000256" key="3">
    <source>
        <dbReference type="ARBA" id="ARBA00022679"/>
    </source>
</evidence>